<dbReference type="Proteomes" id="UP000242715">
    <property type="component" value="Unassembled WGS sequence"/>
</dbReference>
<evidence type="ECO:0000313" key="2">
    <source>
        <dbReference type="Proteomes" id="UP000242715"/>
    </source>
</evidence>
<reference evidence="2" key="1">
    <citation type="journal article" date="2017" name="Front. Plant Sci.">
        <title>Climate Clever Clovers: New Paradigm to Reduce the Environmental Footprint of Ruminants by Breeding Low Methanogenic Forages Utilizing Haplotype Variation.</title>
        <authorList>
            <person name="Kaur P."/>
            <person name="Appels R."/>
            <person name="Bayer P.E."/>
            <person name="Keeble-Gagnere G."/>
            <person name="Wang J."/>
            <person name="Hirakawa H."/>
            <person name="Shirasawa K."/>
            <person name="Vercoe P."/>
            <person name="Stefanova K."/>
            <person name="Durmic Z."/>
            <person name="Nichols P."/>
            <person name="Revell C."/>
            <person name="Isobe S.N."/>
            <person name="Edwards D."/>
            <person name="Erskine W."/>
        </authorList>
    </citation>
    <scope>NUCLEOTIDE SEQUENCE [LARGE SCALE GENOMIC DNA]</scope>
    <source>
        <strain evidence="2">cv. Daliak</strain>
    </source>
</reference>
<keyword evidence="2" id="KW-1185">Reference proteome</keyword>
<organism evidence="1 2">
    <name type="scientific">Trifolium subterraneum</name>
    <name type="common">Subterranean clover</name>
    <dbReference type="NCBI Taxonomy" id="3900"/>
    <lineage>
        <taxon>Eukaryota</taxon>
        <taxon>Viridiplantae</taxon>
        <taxon>Streptophyta</taxon>
        <taxon>Embryophyta</taxon>
        <taxon>Tracheophyta</taxon>
        <taxon>Spermatophyta</taxon>
        <taxon>Magnoliopsida</taxon>
        <taxon>eudicotyledons</taxon>
        <taxon>Gunneridae</taxon>
        <taxon>Pentapetalae</taxon>
        <taxon>rosids</taxon>
        <taxon>fabids</taxon>
        <taxon>Fabales</taxon>
        <taxon>Fabaceae</taxon>
        <taxon>Papilionoideae</taxon>
        <taxon>50 kb inversion clade</taxon>
        <taxon>NPAAA clade</taxon>
        <taxon>Hologalegina</taxon>
        <taxon>IRL clade</taxon>
        <taxon>Trifolieae</taxon>
        <taxon>Trifolium</taxon>
    </lineage>
</organism>
<name>A0A2Z6MUR0_TRISU</name>
<gene>
    <name evidence="1" type="ORF">TSUD_255120</name>
</gene>
<evidence type="ECO:0000313" key="1">
    <source>
        <dbReference type="EMBL" id="GAU36258.1"/>
    </source>
</evidence>
<sequence length="63" mass="7001">MVTDFNGELHELLIYTEIQDASKGLVSYTTAKKKVSGKPNFATKGCVMESVFGAINYRCMHVK</sequence>
<accession>A0A2Z6MUR0</accession>
<dbReference type="EMBL" id="DF973624">
    <property type="protein sequence ID" value="GAU36258.1"/>
    <property type="molecule type" value="Genomic_DNA"/>
</dbReference>
<dbReference type="AlphaFoldDB" id="A0A2Z6MUR0"/>
<proteinExistence type="predicted"/>
<protein>
    <submittedName>
        <fullName evidence="1">Uncharacterized protein</fullName>
    </submittedName>
</protein>